<proteinExistence type="predicted"/>
<gene>
    <name evidence="2" type="ORF">SLS62_009039</name>
</gene>
<dbReference type="EMBL" id="JAKJXP020000090">
    <property type="protein sequence ID" value="KAK7747628.1"/>
    <property type="molecule type" value="Genomic_DNA"/>
</dbReference>
<dbReference type="PANTHER" id="PTHR48079:SF6">
    <property type="entry name" value="NAD(P)-BINDING DOMAIN-CONTAINING PROTEIN-RELATED"/>
    <property type="match status" value="1"/>
</dbReference>
<name>A0AAN9UHM1_9PEZI</name>
<evidence type="ECO:0000259" key="1">
    <source>
        <dbReference type="Pfam" id="PF01370"/>
    </source>
</evidence>
<dbReference type="InterPro" id="IPR051783">
    <property type="entry name" value="NAD(P)-dependent_oxidoreduct"/>
</dbReference>
<comment type="caution">
    <text evidence="2">The sequence shown here is derived from an EMBL/GenBank/DDBJ whole genome shotgun (WGS) entry which is preliminary data.</text>
</comment>
<sequence>MASTDKKVLIIGPGFIGWNVLELLAKEGYAVTGFVRRQEAADQLKASGAAQTVLGELDDKALITKLVADHDIVMHIASADHAPSAEAVLAGVRQRADAGLQTIYIHTTGTSVIGQPGAPDKARVFHDSVQAEIDSVSDTAPHRQIDLAVTAAQKQLLQARKAKIALMIPPLIYGFNPAHQRLSIQIPSLTRYALKHGFAAHYGTGDAVWSVVHVLDLARAYVVLLHHLEAEPYGSADLDNPYYFCEASSPPDGQGDVSWREIAATIGQALHERGAGLVADPNPRTAPPETLGDIFGDFTGAVVGRNSRSRAERLRKLGWKPVEKGWKESFREDELPAILKERTDWSTYEGYAAPVAS</sequence>
<protein>
    <recommendedName>
        <fullName evidence="1">NAD-dependent epimerase/dehydratase domain-containing protein</fullName>
    </recommendedName>
</protein>
<organism evidence="2 3">
    <name type="scientific">Diatrype stigma</name>
    <dbReference type="NCBI Taxonomy" id="117547"/>
    <lineage>
        <taxon>Eukaryota</taxon>
        <taxon>Fungi</taxon>
        <taxon>Dikarya</taxon>
        <taxon>Ascomycota</taxon>
        <taxon>Pezizomycotina</taxon>
        <taxon>Sordariomycetes</taxon>
        <taxon>Xylariomycetidae</taxon>
        <taxon>Xylariales</taxon>
        <taxon>Diatrypaceae</taxon>
        <taxon>Diatrype</taxon>
    </lineage>
</organism>
<reference evidence="2 3" key="1">
    <citation type="submission" date="2024-02" db="EMBL/GenBank/DDBJ databases">
        <title>De novo assembly and annotation of 12 fungi associated with fruit tree decline syndrome in Ontario, Canada.</title>
        <authorList>
            <person name="Sulman M."/>
            <person name="Ellouze W."/>
            <person name="Ilyukhin E."/>
        </authorList>
    </citation>
    <scope>NUCLEOTIDE SEQUENCE [LARGE SCALE GENOMIC DNA]</scope>
    <source>
        <strain evidence="2 3">M11/M66-122</strain>
    </source>
</reference>
<dbReference type="PANTHER" id="PTHR48079">
    <property type="entry name" value="PROTEIN YEEZ"/>
    <property type="match status" value="1"/>
</dbReference>
<dbReference type="InterPro" id="IPR001509">
    <property type="entry name" value="Epimerase_deHydtase"/>
</dbReference>
<feature type="domain" description="NAD-dependent epimerase/dehydratase" evidence="1">
    <location>
        <begin position="9"/>
        <end position="231"/>
    </location>
</feature>
<dbReference type="SUPFAM" id="SSF51735">
    <property type="entry name" value="NAD(P)-binding Rossmann-fold domains"/>
    <property type="match status" value="1"/>
</dbReference>
<dbReference type="GO" id="GO:0004029">
    <property type="term" value="F:aldehyde dehydrogenase (NAD+) activity"/>
    <property type="evidence" value="ECO:0007669"/>
    <property type="project" value="TreeGrafter"/>
</dbReference>
<dbReference type="InterPro" id="IPR036291">
    <property type="entry name" value="NAD(P)-bd_dom_sf"/>
</dbReference>
<dbReference type="GO" id="GO:0005737">
    <property type="term" value="C:cytoplasm"/>
    <property type="evidence" value="ECO:0007669"/>
    <property type="project" value="TreeGrafter"/>
</dbReference>
<dbReference type="Pfam" id="PF01370">
    <property type="entry name" value="Epimerase"/>
    <property type="match status" value="1"/>
</dbReference>
<dbReference type="Gene3D" id="3.40.50.720">
    <property type="entry name" value="NAD(P)-binding Rossmann-like Domain"/>
    <property type="match status" value="1"/>
</dbReference>
<dbReference type="Proteomes" id="UP001320420">
    <property type="component" value="Unassembled WGS sequence"/>
</dbReference>
<keyword evidence="3" id="KW-1185">Reference proteome</keyword>
<evidence type="ECO:0000313" key="3">
    <source>
        <dbReference type="Proteomes" id="UP001320420"/>
    </source>
</evidence>
<dbReference type="AlphaFoldDB" id="A0AAN9UHM1"/>
<evidence type="ECO:0000313" key="2">
    <source>
        <dbReference type="EMBL" id="KAK7747628.1"/>
    </source>
</evidence>
<accession>A0AAN9UHM1</accession>